<protein>
    <submittedName>
        <fullName evidence="1">Uncharacterized protein</fullName>
    </submittedName>
</protein>
<sequence length="181" mass="20454">MVQMEKLALAQQQCEMELMKAAMLKHEETFRQQVHDLHRLYRVQKQLMSDITRRPSTPRQQGQRRSSRQHPRRPELKYPQLLVDDEHTAGRGASTGRQVTPPSTDELELTLALGGSGSQSRRRESTPSSTTDGSLLQTPSSSTDSSGALHQSATARDLRREGVVAKRQPQWLLRCLSLRMA</sequence>
<keyword evidence="2" id="KW-1185">Reference proteome</keyword>
<accession>A0ACD5W9K3</accession>
<organism evidence="1 2">
    <name type="scientific">Avena sativa</name>
    <name type="common">Oat</name>
    <dbReference type="NCBI Taxonomy" id="4498"/>
    <lineage>
        <taxon>Eukaryota</taxon>
        <taxon>Viridiplantae</taxon>
        <taxon>Streptophyta</taxon>
        <taxon>Embryophyta</taxon>
        <taxon>Tracheophyta</taxon>
        <taxon>Spermatophyta</taxon>
        <taxon>Magnoliopsida</taxon>
        <taxon>Liliopsida</taxon>
        <taxon>Poales</taxon>
        <taxon>Poaceae</taxon>
        <taxon>BOP clade</taxon>
        <taxon>Pooideae</taxon>
        <taxon>Poodae</taxon>
        <taxon>Poeae</taxon>
        <taxon>Poeae Chloroplast Group 1 (Aveneae type)</taxon>
        <taxon>Aveninae</taxon>
        <taxon>Avena</taxon>
    </lineage>
</organism>
<dbReference type="EnsemblPlants" id="AVESA.00010b.r2.4AG0596020.1">
    <property type="protein sequence ID" value="AVESA.00010b.r2.4AG0596020.1.CDS"/>
    <property type="gene ID" value="AVESA.00010b.r2.4AG0596020"/>
</dbReference>
<name>A0ACD5W9K3_AVESA</name>
<reference evidence="1" key="2">
    <citation type="submission" date="2025-09" db="UniProtKB">
        <authorList>
            <consortium name="EnsemblPlants"/>
        </authorList>
    </citation>
    <scope>IDENTIFICATION</scope>
</reference>
<proteinExistence type="predicted"/>
<evidence type="ECO:0000313" key="1">
    <source>
        <dbReference type="EnsemblPlants" id="AVESA.00010b.r2.4AG0596020.1.CDS"/>
    </source>
</evidence>
<reference evidence="1" key="1">
    <citation type="submission" date="2021-05" db="EMBL/GenBank/DDBJ databases">
        <authorList>
            <person name="Scholz U."/>
            <person name="Mascher M."/>
            <person name="Fiebig A."/>
        </authorList>
    </citation>
    <scope>NUCLEOTIDE SEQUENCE [LARGE SCALE GENOMIC DNA]</scope>
</reference>
<dbReference type="Proteomes" id="UP001732700">
    <property type="component" value="Chromosome 4A"/>
</dbReference>
<evidence type="ECO:0000313" key="2">
    <source>
        <dbReference type="Proteomes" id="UP001732700"/>
    </source>
</evidence>